<organism evidence="3 4">
    <name type="scientific">Methylocucumis oryzae</name>
    <dbReference type="NCBI Taxonomy" id="1632867"/>
    <lineage>
        <taxon>Bacteria</taxon>
        <taxon>Pseudomonadati</taxon>
        <taxon>Pseudomonadota</taxon>
        <taxon>Gammaproteobacteria</taxon>
        <taxon>Methylococcales</taxon>
        <taxon>Methylococcaceae</taxon>
        <taxon>Methylocucumis</taxon>
    </lineage>
</organism>
<feature type="domain" description="G" evidence="2">
    <location>
        <begin position="42"/>
        <end position="151"/>
    </location>
</feature>
<reference evidence="3 4" key="2">
    <citation type="journal article" date="2016" name="Microb. Ecol.">
        <title>Genome Characteristics of a Novel Type I Methanotroph (Sn10-6) Isolated from a Flooded Indian Rice Field.</title>
        <authorList>
            <person name="Rahalkar M.C."/>
            <person name="Pandit P.S."/>
            <person name="Dhakephalkar P.K."/>
            <person name="Pore S."/>
            <person name="Arora P."/>
            <person name="Kapse N."/>
        </authorList>
    </citation>
    <scope>NUCLEOTIDE SEQUENCE [LARGE SCALE GENOMIC DNA]</scope>
    <source>
        <strain evidence="3 4">Sn10-6</strain>
    </source>
</reference>
<evidence type="ECO:0000259" key="2">
    <source>
        <dbReference type="Pfam" id="PF01926"/>
    </source>
</evidence>
<dbReference type="EMBL" id="LAJX01000045">
    <property type="protein sequence ID" value="KJV07366.1"/>
    <property type="molecule type" value="Genomic_DNA"/>
</dbReference>
<feature type="transmembrane region" description="Helical" evidence="1">
    <location>
        <begin position="306"/>
        <end position="324"/>
    </location>
</feature>
<dbReference type="PATRIC" id="fig|1632867.3.peg.4399"/>
<dbReference type="Gene3D" id="3.40.50.300">
    <property type="entry name" value="P-loop containing nucleotide triphosphate hydrolases"/>
    <property type="match status" value="1"/>
</dbReference>
<keyword evidence="1" id="KW-0472">Membrane</keyword>
<dbReference type="InterPro" id="IPR027417">
    <property type="entry name" value="P-loop_NTPase"/>
</dbReference>
<dbReference type="OrthoDB" id="417988at2"/>
<feature type="transmembrane region" description="Helical" evidence="1">
    <location>
        <begin position="262"/>
        <end position="286"/>
    </location>
</feature>
<dbReference type="GO" id="GO:0005525">
    <property type="term" value="F:GTP binding"/>
    <property type="evidence" value="ECO:0007669"/>
    <property type="project" value="InterPro"/>
</dbReference>
<feature type="transmembrane region" description="Helical" evidence="1">
    <location>
        <begin position="336"/>
        <end position="358"/>
    </location>
</feature>
<keyword evidence="1" id="KW-1133">Transmembrane helix</keyword>
<gene>
    <name evidence="3" type="ORF">VZ94_05310</name>
</gene>
<dbReference type="InterPro" id="IPR006073">
    <property type="entry name" value="GTP-bd"/>
</dbReference>
<dbReference type="Pfam" id="PF01926">
    <property type="entry name" value="MMR_HSR1"/>
    <property type="match status" value="1"/>
</dbReference>
<keyword evidence="4" id="KW-1185">Reference proteome</keyword>
<proteinExistence type="predicted"/>
<dbReference type="CDD" id="cd00882">
    <property type="entry name" value="Ras_like_GTPase"/>
    <property type="match status" value="1"/>
</dbReference>
<dbReference type="SUPFAM" id="SSF52540">
    <property type="entry name" value="P-loop containing nucleoside triphosphate hydrolases"/>
    <property type="match status" value="1"/>
</dbReference>
<protein>
    <recommendedName>
        <fullName evidence="2">G domain-containing protein</fullName>
    </recommendedName>
</protein>
<keyword evidence="1" id="KW-0812">Transmembrane</keyword>
<reference evidence="4" key="1">
    <citation type="submission" date="2015-03" db="EMBL/GenBank/DDBJ databases">
        <title>Draft genome sequence of a novel methanotroph (Sn10-6) isolated from flooded ricefield rhizosphere in India.</title>
        <authorList>
            <person name="Pandit P.S."/>
            <person name="Pore S.D."/>
            <person name="Arora P."/>
            <person name="Kapse N.G."/>
            <person name="Dhakephalkar P.K."/>
            <person name="Rahalkar M.C."/>
        </authorList>
    </citation>
    <scope>NUCLEOTIDE SEQUENCE [LARGE SCALE GENOMIC DNA]</scope>
    <source>
        <strain evidence="4">Sn10-6</strain>
    </source>
</reference>
<evidence type="ECO:0000313" key="4">
    <source>
        <dbReference type="Proteomes" id="UP000033684"/>
    </source>
</evidence>
<evidence type="ECO:0000313" key="3">
    <source>
        <dbReference type="EMBL" id="KJV07366.1"/>
    </source>
</evidence>
<name>A0A0F3IKX1_9GAMM</name>
<comment type="caution">
    <text evidence="3">The sequence shown here is derived from an EMBL/GenBank/DDBJ whole genome shotgun (WGS) entry which is preliminary data.</text>
</comment>
<dbReference type="Proteomes" id="UP000033684">
    <property type="component" value="Unassembled WGS sequence"/>
</dbReference>
<sequence length="393" mass="43887">MKIPAIWSWQKFSNALFKPKPEGLEAKIQTIKQSLPVPIFWLLGKAQSGKTSIIRALTGNNAAEIGNGFQACTQSSRFYDFPSASHPLIRFLDTRGLGEKAYEPSEDLAWCAEQAHVLIVVMRVLDMAQFDVVKAVKTIHAEHKDWPIIVVQSALHEAYLQPDAQHIQPYPYQITPFPESVPHDLARALWHQRAWFDGLPVHFVALDFTLPEDGFQPVYYGLDEFWDTLERCLPNTLLSLLRNSAHYDALLDFHARQAQPHILSFSLVNIGLGAIPIAGLPLVLSVQAKAFHSIASIYGLSLTKRLYSEFATLLGSGVVLGLLGRELVKFVPGYGWSIAGVYSGAMTYALCRAFCVYLQSVKRGALPEQAAIKQAYQHAMQEAYQVLKQRQTP</sequence>
<accession>A0A0F3IKX1</accession>
<evidence type="ECO:0000256" key="1">
    <source>
        <dbReference type="SAM" id="Phobius"/>
    </source>
</evidence>
<dbReference type="AlphaFoldDB" id="A0A0F3IKX1"/>